<dbReference type="PANTHER" id="PTHR10642:SF26">
    <property type="entry name" value="RIBONUCLEASE H1"/>
    <property type="match status" value="1"/>
</dbReference>
<keyword evidence="7 10" id="KW-0255">Endonuclease</keyword>
<comment type="similarity">
    <text evidence="2 10">Belongs to the RNase H family.</text>
</comment>
<comment type="caution">
    <text evidence="12">The sequence shown here is derived from an EMBL/GenBank/DDBJ whole genome shotgun (WGS) entry which is preliminary data.</text>
</comment>
<dbReference type="HAMAP" id="MF_00042">
    <property type="entry name" value="RNase_H"/>
    <property type="match status" value="1"/>
</dbReference>
<evidence type="ECO:0000256" key="9">
    <source>
        <dbReference type="ARBA" id="ARBA00022842"/>
    </source>
</evidence>
<sequence length="159" mass="17554">MTSPTTPPDDTPQVLLFTDGACKGNPGVGGWAYILRHVATGQEREDSGGLAVTTNNQMELQAVIEGLQALSRPVAVEVITDSQYVAKGCTEWMIGWKRNGWKRKVKGQLKPVKNEEQWKALDALLNKHRVKLTWVRGHDGHPENERCDELAVAAAEALR</sequence>
<feature type="binding site" evidence="10">
    <location>
        <position position="148"/>
    </location>
    <ligand>
        <name>Mg(2+)</name>
        <dbReference type="ChEBI" id="CHEBI:18420"/>
        <label>2</label>
    </ligand>
</feature>
<evidence type="ECO:0000256" key="8">
    <source>
        <dbReference type="ARBA" id="ARBA00022801"/>
    </source>
</evidence>
<evidence type="ECO:0000256" key="3">
    <source>
        <dbReference type="ARBA" id="ARBA00011245"/>
    </source>
</evidence>
<accession>A0A5C5XM00</accession>
<comment type="subunit">
    <text evidence="3 10">Monomer.</text>
</comment>
<comment type="cofactor">
    <cofactor evidence="10">
        <name>Mg(2+)</name>
        <dbReference type="ChEBI" id="CHEBI:18420"/>
    </cofactor>
    <text evidence="10">Binds 1 Mg(2+) ion per subunit. May bind a second metal ion at a regulatory site, or after substrate binding.</text>
</comment>
<dbReference type="InterPro" id="IPR012337">
    <property type="entry name" value="RNaseH-like_sf"/>
</dbReference>
<dbReference type="SUPFAM" id="SSF53098">
    <property type="entry name" value="Ribonuclease H-like"/>
    <property type="match status" value="1"/>
</dbReference>
<evidence type="ECO:0000256" key="5">
    <source>
        <dbReference type="ARBA" id="ARBA00022722"/>
    </source>
</evidence>
<dbReference type="PANTHER" id="PTHR10642">
    <property type="entry name" value="RIBONUCLEASE H1"/>
    <property type="match status" value="1"/>
</dbReference>
<feature type="domain" description="RNase H type-1" evidence="11">
    <location>
        <begin position="10"/>
        <end position="156"/>
    </location>
</feature>
<evidence type="ECO:0000256" key="10">
    <source>
        <dbReference type="HAMAP-Rule" id="MF_00042"/>
    </source>
</evidence>
<feature type="binding site" evidence="10">
    <location>
        <position position="19"/>
    </location>
    <ligand>
        <name>Mg(2+)</name>
        <dbReference type="ChEBI" id="CHEBI:18420"/>
        <label>2</label>
    </ligand>
</feature>
<dbReference type="InterPro" id="IPR002156">
    <property type="entry name" value="RNaseH_domain"/>
</dbReference>
<evidence type="ECO:0000313" key="12">
    <source>
        <dbReference type="EMBL" id="TWT63413.1"/>
    </source>
</evidence>
<dbReference type="AlphaFoldDB" id="A0A5C5XM00"/>
<dbReference type="Pfam" id="PF00075">
    <property type="entry name" value="RNase_H"/>
    <property type="match status" value="1"/>
</dbReference>
<dbReference type="GO" id="GO:0000287">
    <property type="term" value="F:magnesium ion binding"/>
    <property type="evidence" value="ECO:0007669"/>
    <property type="project" value="UniProtKB-UniRule"/>
</dbReference>
<comment type="catalytic activity">
    <reaction evidence="1 10">
        <text>Endonucleolytic cleavage to 5'-phosphomonoester.</text>
        <dbReference type="EC" id="3.1.26.4"/>
    </reaction>
</comment>
<comment type="subcellular location">
    <subcellularLocation>
        <location evidence="10">Cytoplasm</location>
    </subcellularLocation>
</comment>
<protein>
    <recommendedName>
        <fullName evidence="4 10">Ribonuclease H</fullName>
        <shortName evidence="10">RNase H</shortName>
        <ecNumber evidence="4 10">3.1.26.4</ecNumber>
    </recommendedName>
</protein>
<keyword evidence="5 10" id="KW-0540">Nuclease</keyword>
<dbReference type="GO" id="GO:0005737">
    <property type="term" value="C:cytoplasm"/>
    <property type="evidence" value="ECO:0007669"/>
    <property type="project" value="UniProtKB-SubCell"/>
</dbReference>
<evidence type="ECO:0000256" key="1">
    <source>
        <dbReference type="ARBA" id="ARBA00000077"/>
    </source>
</evidence>
<evidence type="ECO:0000259" key="11">
    <source>
        <dbReference type="PROSITE" id="PS50879"/>
    </source>
</evidence>
<feature type="binding site" evidence="10">
    <location>
        <position position="19"/>
    </location>
    <ligand>
        <name>Mg(2+)</name>
        <dbReference type="ChEBI" id="CHEBI:18420"/>
        <label>1</label>
    </ligand>
</feature>
<dbReference type="InterPro" id="IPR036397">
    <property type="entry name" value="RNaseH_sf"/>
</dbReference>
<evidence type="ECO:0000256" key="7">
    <source>
        <dbReference type="ARBA" id="ARBA00022759"/>
    </source>
</evidence>
<dbReference type="PROSITE" id="PS50879">
    <property type="entry name" value="RNASE_H_1"/>
    <property type="match status" value="1"/>
</dbReference>
<comment type="function">
    <text evidence="10">Endonuclease that specifically degrades the RNA of RNA-DNA hybrids.</text>
</comment>
<feature type="binding site" evidence="10">
    <location>
        <position position="81"/>
    </location>
    <ligand>
        <name>Mg(2+)</name>
        <dbReference type="ChEBI" id="CHEBI:18420"/>
        <label>1</label>
    </ligand>
</feature>
<dbReference type="InterPro" id="IPR022892">
    <property type="entry name" value="RNaseHI"/>
</dbReference>
<dbReference type="OrthoDB" id="7845843at2"/>
<dbReference type="Gene3D" id="3.30.420.10">
    <property type="entry name" value="Ribonuclease H-like superfamily/Ribonuclease H"/>
    <property type="match status" value="1"/>
</dbReference>
<proteinExistence type="inferred from homology"/>
<evidence type="ECO:0000256" key="4">
    <source>
        <dbReference type="ARBA" id="ARBA00012180"/>
    </source>
</evidence>
<organism evidence="12 13">
    <name type="scientific">Rubinisphaera italica</name>
    <dbReference type="NCBI Taxonomy" id="2527969"/>
    <lineage>
        <taxon>Bacteria</taxon>
        <taxon>Pseudomonadati</taxon>
        <taxon>Planctomycetota</taxon>
        <taxon>Planctomycetia</taxon>
        <taxon>Planctomycetales</taxon>
        <taxon>Planctomycetaceae</taxon>
        <taxon>Rubinisphaera</taxon>
    </lineage>
</organism>
<evidence type="ECO:0000313" key="13">
    <source>
        <dbReference type="Proteomes" id="UP000316095"/>
    </source>
</evidence>
<keyword evidence="6 10" id="KW-0479">Metal-binding</keyword>
<dbReference type="GO" id="GO:0003676">
    <property type="term" value="F:nucleic acid binding"/>
    <property type="evidence" value="ECO:0007669"/>
    <property type="project" value="InterPro"/>
</dbReference>
<reference evidence="12 13" key="1">
    <citation type="submission" date="2019-02" db="EMBL/GenBank/DDBJ databases">
        <title>Deep-cultivation of Planctomycetes and their phenomic and genomic characterization uncovers novel biology.</title>
        <authorList>
            <person name="Wiegand S."/>
            <person name="Jogler M."/>
            <person name="Boedeker C."/>
            <person name="Pinto D."/>
            <person name="Vollmers J."/>
            <person name="Rivas-Marin E."/>
            <person name="Kohn T."/>
            <person name="Peeters S.H."/>
            <person name="Heuer A."/>
            <person name="Rast P."/>
            <person name="Oberbeckmann S."/>
            <person name="Bunk B."/>
            <person name="Jeske O."/>
            <person name="Meyerdierks A."/>
            <person name="Storesund J.E."/>
            <person name="Kallscheuer N."/>
            <person name="Luecker S."/>
            <person name="Lage O.M."/>
            <person name="Pohl T."/>
            <person name="Merkel B.J."/>
            <person name="Hornburger P."/>
            <person name="Mueller R.-W."/>
            <person name="Bruemmer F."/>
            <person name="Labrenz M."/>
            <person name="Spormann A.M."/>
            <person name="Op Den Camp H."/>
            <person name="Overmann J."/>
            <person name="Amann R."/>
            <person name="Jetten M.S.M."/>
            <person name="Mascher T."/>
            <person name="Medema M.H."/>
            <person name="Devos D.P."/>
            <person name="Kaster A.-K."/>
            <person name="Ovreas L."/>
            <person name="Rohde M."/>
            <person name="Galperin M.Y."/>
            <person name="Jogler C."/>
        </authorList>
    </citation>
    <scope>NUCLEOTIDE SEQUENCE [LARGE SCALE GENOMIC DNA]</scope>
    <source>
        <strain evidence="12 13">Pan54</strain>
    </source>
</reference>
<dbReference type="InterPro" id="IPR050092">
    <property type="entry name" value="RNase_H"/>
</dbReference>
<evidence type="ECO:0000256" key="6">
    <source>
        <dbReference type="ARBA" id="ARBA00022723"/>
    </source>
</evidence>
<dbReference type="GO" id="GO:0043137">
    <property type="term" value="P:DNA replication, removal of RNA primer"/>
    <property type="evidence" value="ECO:0007669"/>
    <property type="project" value="TreeGrafter"/>
</dbReference>
<dbReference type="RefSeq" id="WP_146505164.1">
    <property type="nucleotide sequence ID" value="NZ_SJPG01000001.1"/>
</dbReference>
<dbReference type="EMBL" id="SJPG01000001">
    <property type="protein sequence ID" value="TWT63413.1"/>
    <property type="molecule type" value="Genomic_DNA"/>
</dbReference>
<name>A0A5C5XM00_9PLAN</name>
<dbReference type="Proteomes" id="UP000316095">
    <property type="component" value="Unassembled WGS sequence"/>
</dbReference>
<feature type="binding site" evidence="10">
    <location>
        <position position="59"/>
    </location>
    <ligand>
        <name>Mg(2+)</name>
        <dbReference type="ChEBI" id="CHEBI:18420"/>
        <label>1</label>
    </ligand>
</feature>
<evidence type="ECO:0000256" key="2">
    <source>
        <dbReference type="ARBA" id="ARBA00005300"/>
    </source>
</evidence>
<dbReference type="CDD" id="cd09278">
    <property type="entry name" value="RNase_HI_prokaryote_like"/>
    <property type="match status" value="1"/>
</dbReference>
<keyword evidence="13" id="KW-1185">Reference proteome</keyword>
<gene>
    <name evidence="10 12" type="primary">rnhA</name>
    <name evidence="12" type="ORF">Pan54_41660</name>
</gene>
<keyword evidence="9 10" id="KW-0460">Magnesium</keyword>
<keyword evidence="10" id="KW-0963">Cytoplasm</keyword>
<dbReference type="EC" id="3.1.26.4" evidence="4 10"/>
<dbReference type="NCBIfam" id="NF001236">
    <property type="entry name" value="PRK00203.1"/>
    <property type="match status" value="1"/>
</dbReference>
<keyword evidence="8 10" id="KW-0378">Hydrolase</keyword>
<dbReference type="GO" id="GO:0004523">
    <property type="term" value="F:RNA-DNA hybrid ribonuclease activity"/>
    <property type="evidence" value="ECO:0007669"/>
    <property type="project" value="UniProtKB-UniRule"/>
</dbReference>